<dbReference type="Proteomes" id="UP001056937">
    <property type="component" value="Chromosome 1"/>
</dbReference>
<keyword evidence="4" id="KW-0282">Flagellum</keyword>
<sequence>MHIKPFGYERPFRVPEEAAAAAGPAQLHAQIETLRGALEAARLARDEAVETARREGFAAGLAQGREEAGGALLAAVDALQAGLDDLDARLADHVRHVVQDAAELALVAAETLAGHAVALEPVRAIDEALARVLAQLGRGTRLRLHLHPSLVGRMEQALAARAARERRTLAVTLVPDEALPPGDGTILWDEGGTELRAAARRAAIVAELAPFLRRAEPDAKSGPEADPAGTPPSI</sequence>
<gene>
    <name evidence="4" type="ORF">LHA26_01960</name>
</gene>
<feature type="region of interest" description="Disordered" evidence="3">
    <location>
        <begin position="215"/>
        <end position="234"/>
    </location>
</feature>
<keyword evidence="4" id="KW-0969">Cilium</keyword>
<keyword evidence="1" id="KW-0813">Transport</keyword>
<keyword evidence="5" id="KW-1185">Reference proteome</keyword>
<evidence type="ECO:0000256" key="3">
    <source>
        <dbReference type="SAM" id="MobiDB-lite"/>
    </source>
</evidence>
<evidence type="ECO:0000256" key="1">
    <source>
        <dbReference type="ARBA" id="ARBA00022448"/>
    </source>
</evidence>
<dbReference type="RefSeq" id="WP_252167079.1">
    <property type="nucleotide sequence ID" value="NZ_CP084930.1"/>
</dbReference>
<evidence type="ECO:0000256" key="2">
    <source>
        <dbReference type="ARBA" id="ARBA00022927"/>
    </source>
</evidence>
<dbReference type="EMBL" id="CP084930">
    <property type="protein sequence ID" value="USI73268.1"/>
    <property type="molecule type" value="Genomic_DNA"/>
</dbReference>
<dbReference type="PANTHER" id="PTHR34982:SF1">
    <property type="entry name" value="FLAGELLAR ASSEMBLY PROTEIN FLIH"/>
    <property type="match status" value="1"/>
</dbReference>
<organism evidence="4 5">
    <name type="scientific">Sphingomonas morindae</name>
    <dbReference type="NCBI Taxonomy" id="1541170"/>
    <lineage>
        <taxon>Bacteria</taxon>
        <taxon>Pseudomonadati</taxon>
        <taxon>Pseudomonadota</taxon>
        <taxon>Alphaproteobacteria</taxon>
        <taxon>Sphingomonadales</taxon>
        <taxon>Sphingomonadaceae</taxon>
        <taxon>Sphingomonas</taxon>
    </lineage>
</organism>
<evidence type="ECO:0000313" key="5">
    <source>
        <dbReference type="Proteomes" id="UP001056937"/>
    </source>
</evidence>
<reference evidence="4" key="1">
    <citation type="journal article" date="2022" name="Toxins">
        <title>Genomic Analysis of Sphingopyxis sp. USTB-05 for Biodegrading Cyanobacterial Hepatotoxins.</title>
        <authorList>
            <person name="Liu C."/>
            <person name="Xu Q."/>
            <person name="Zhao Z."/>
            <person name="Zhang H."/>
            <person name="Liu X."/>
            <person name="Yin C."/>
            <person name="Liu Y."/>
            <person name="Yan H."/>
        </authorList>
    </citation>
    <scope>NUCLEOTIDE SEQUENCE</scope>
    <source>
        <strain evidence="4">NBD5</strain>
    </source>
</reference>
<keyword evidence="4" id="KW-0966">Cell projection</keyword>
<dbReference type="InterPro" id="IPR051472">
    <property type="entry name" value="T3SS_Stator/FliH"/>
</dbReference>
<dbReference type="PANTHER" id="PTHR34982">
    <property type="entry name" value="YOP PROTEINS TRANSLOCATION PROTEIN L"/>
    <property type="match status" value="1"/>
</dbReference>
<accession>A0ABY4X8N3</accession>
<protein>
    <submittedName>
        <fullName evidence="4">Flagellar assembly protein H</fullName>
    </submittedName>
</protein>
<proteinExistence type="predicted"/>
<name>A0ABY4X8N3_9SPHN</name>
<evidence type="ECO:0000313" key="4">
    <source>
        <dbReference type="EMBL" id="USI73268.1"/>
    </source>
</evidence>
<keyword evidence="2" id="KW-0653">Protein transport</keyword>